<feature type="signal peptide" evidence="3">
    <location>
        <begin position="1"/>
        <end position="26"/>
    </location>
</feature>
<dbReference type="eggNOG" id="KOG1990">
    <property type="taxonomic scope" value="Eukaryota"/>
</dbReference>
<evidence type="ECO:0000313" key="5">
    <source>
        <dbReference type="EMBL" id="EDV27909.1"/>
    </source>
</evidence>
<dbReference type="Proteomes" id="UP000009022">
    <property type="component" value="Unassembled WGS sequence"/>
</dbReference>
<feature type="chain" id="PRO_5002798171" description="Poly(A)-specific ribonuclease RNA-binding domain-containing protein" evidence="3">
    <location>
        <begin position="27"/>
        <end position="511"/>
    </location>
</feature>
<name>B3RMU1_TRIAD</name>
<dbReference type="GO" id="GO:0000175">
    <property type="term" value="F:3'-5'-RNA exonuclease activity"/>
    <property type="evidence" value="ECO:0000318"/>
    <property type="project" value="GO_Central"/>
</dbReference>
<dbReference type="GeneID" id="6750383"/>
<dbReference type="InterPro" id="IPR006941">
    <property type="entry name" value="RNase_CAF1"/>
</dbReference>
<dbReference type="STRING" id="10228.B3RMU1"/>
<evidence type="ECO:0000313" key="6">
    <source>
        <dbReference type="Proteomes" id="UP000009022"/>
    </source>
</evidence>
<proteinExistence type="inferred from homology"/>
<dbReference type="EMBL" id="DS985242">
    <property type="protein sequence ID" value="EDV27909.1"/>
    <property type="molecule type" value="Genomic_DNA"/>
</dbReference>
<dbReference type="GO" id="GO:1990432">
    <property type="term" value="P:siRNA 3'-end processing"/>
    <property type="evidence" value="ECO:0000318"/>
    <property type="project" value="GO_Central"/>
</dbReference>
<dbReference type="InterPro" id="IPR036867">
    <property type="entry name" value="R3H_dom_sf"/>
</dbReference>
<dbReference type="PANTHER" id="PTHR15092">
    <property type="entry name" value="POLY A -SPECIFIC RIBONUCLEASE/TARGET OF EGR1, MEMBER 1"/>
    <property type="match status" value="1"/>
</dbReference>
<comment type="similarity">
    <text evidence="1">Belongs to the CAF1 family.</text>
</comment>
<protein>
    <recommendedName>
        <fullName evidence="4">Poly(A)-specific ribonuclease RNA-binding domain-containing protein</fullName>
    </recommendedName>
</protein>
<dbReference type="GO" id="GO:1990431">
    <property type="term" value="P:priRNA 3'-end processing"/>
    <property type="evidence" value="ECO:0000318"/>
    <property type="project" value="GO_Central"/>
</dbReference>
<evidence type="ECO:0000259" key="4">
    <source>
        <dbReference type="Pfam" id="PF08675"/>
    </source>
</evidence>
<dbReference type="RefSeq" id="XP_002109743.1">
    <property type="nucleotide sequence ID" value="XM_002109707.1"/>
</dbReference>
<dbReference type="Gene3D" id="3.30.1370.50">
    <property type="entry name" value="R3H-like domain"/>
    <property type="match status" value="1"/>
</dbReference>
<dbReference type="InterPro" id="IPR036397">
    <property type="entry name" value="RNaseH_sf"/>
</dbReference>
<dbReference type="CDD" id="cd02325">
    <property type="entry name" value="R3H"/>
    <property type="match status" value="1"/>
</dbReference>
<sequence length="511" mass="59184">MASRTFLFVWMMQLPANLYTVDLNEAIDILKSIINKAAFVALDGEFTGINSDESRAFDMFESPAQRYKKISKIVQNFLMIQCGLCVFVPNEDKKSFTAFPFSFYIFPQDDNSGPNKNGFSCQISSIKFLSQHKFNFNKVFNDGMPYLNSIVEAECRMKIEEKMKSMWEKEDEKYNRAKENKYPYQLSFKIADSDQQFVKDMIQLIDEWLSDNSKKILQFPSCSGYHRKIIYELLYARCTDKNMLPETVREESGIYILAKKLDEKEKAQAAEEKFKTQLSKLDDAVGFCKVIDILRKADYYEFKEIVNTAFPNLYDTKLMATTEPIKTYFADSSLAAAEKRSQKEPFQNVSIEFCKEIDCKDFHEHYHDAGYDAYICGTVFARMLYYYVRPSREHVFVMRFKEPWPLSKIADYFSAFGGAKPMPVPMDETSFYIILLNEKESVNVSNKLVGEFQDFTLQKFESDRLEKTSSAAKRKADSIVNSPTGQIPAKKEKSESTVQRFSQNLQNGETI</sequence>
<feature type="compositionally biased region" description="Polar residues" evidence="2">
    <location>
        <begin position="496"/>
        <end position="511"/>
    </location>
</feature>
<dbReference type="HOGENOM" id="CLU_018030_1_1_1"/>
<dbReference type="InterPro" id="IPR014789">
    <property type="entry name" value="PolyA-riboNase_RNA-binding"/>
</dbReference>
<keyword evidence="3" id="KW-0732">Signal</keyword>
<feature type="domain" description="Poly(A)-specific ribonuclease RNA-binding" evidence="4">
    <location>
        <begin position="389"/>
        <end position="461"/>
    </location>
</feature>
<dbReference type="GO" id="GO:0000289">
    <property type="term" value="P:nuclear-transcribed mRNA poly(A) tail shortening"/>
    <property type="evidence" value="ECO:0000318"/>
    <property type="project" value="GO_Central"/>
</dbReference>
<dbReference type="GO" id="GO:0003723">
    <property type="term" value="F:RNA binding"/>
    <property type="evidence" value="ECO:0000318"/>
    <property type="project" value="GO_Central"/>
</dbReference>
<feature type="region of interest" description="Disordered" evidence="2">
    <location>
        <begin position="471"/>
        <end position="511"/>
    </location>
</feature>
<dbReference type="KEGG" id="tad:TRIADDRAFT_52927"/>
<dbReference type="GO" id="GO:0005737">
    <property type="term" value="C:cytoplasm"/>
    <property type="evidence" value="ECO:0007669"/>
    <property type="project" value="InterPro"/>
</dbReference>
<dbReference type="GO" id="GO:0046872">
    <property type="term" value="F:metal ion binding"/>
    <property type="evidence" value="ECO:0007669"/>
    <property type="project" value="InterPro"/>
</dbReference>
<dbReference type="GO" id="GO:0005634">
    <property type="term" value="C:nucleus"/>
    <property type="evidence" value="ECO:0000318"/>
    <property type="project" value="GO_Central"/>
</dbReference>
<dbReference type="AlphaFoldDB" id="B3RMU1"/>
<dbReference type="InterPro" id="IPR012337">
    <property type="entry name" value="RNaseH-like_sf"/>
</dbReference>
<gene>
    <name evidence="5" type="ORF">TRIADDRAFT_52927</name>
</gene>
<reference evidence="5 6" key="1">
    <citation type="journal article" date="2008" name="Nature">
        <title>The Trichoplax genome and the nature of placozoans.</title>
        <authorList>
            <person name="Srivastava M."/>
            <person name="Begovic E."/>
            <person name="Chapman J."/>
            <person name="Putnam N.H."/>
            <person name="Hellsten U."/>
            <person name="Kawashima T."/>
            <person name="Kuo A."/>
            <person name="Mitros T."/>
            <person name="Salamov A."/>
            <person name="Carpenter M.L."/>
            <person name="Signorovitch A.Y."/>
            <person name="Moreno M.A."/>
            <person name="Kamm K."/>
            <person name="Grimwood J."/>
            <person name="Schmutz J."/>
            <person name="Shapiro H."/>
            <person name="Grigoriev I.V."/>
            <person name="Buss L.W."/>
            <person name="Schierwater B."/>
            <person name="Dellaporta S.L."/>
            <person name="Rokhsar D.S."/>
        </authorList>
    </citation>
    <scope>NUCLEOTIDE SEQUENCE [LARGE SCALE GENOMIC DNA]</scope>
    <source>
        <strain evidence="5 6">Grell-BS-1999</strain>
    </source>
</reference>
<dbReference type="OMA" id="LTTCHED"/>
<dbReference type="InParanoid" id="B3RMU1"/>
<dbReference type="Pfam" id="PF08675">
    <property type="entry name" value="RNA_bind"/>
    <property type="match status" value="1"/>
</dbReference>
<accession>B3RMU1</accession>
<organism evidence="5 6">
    <name type="scientific">Trichoplax adhaerens</name>
    <name type="common">Trichoplax reptans</name>
    <dbReference type="NCBI Taxonomy" id="10228"/>
    <lineage>
        <taxon>Eukaryota</taxon>
        <taxon>Metazoa</taxon>
        <taxon>Placozoa</taxon>
        <taxon>Uniplacotomia</taxon>
        <taxon>Trichoplacea</taxon>
        <taxon>Trichoplacidae</taxon>
        <taxon>Trichoplax</taxon>
    </lineage>
</organism>
<evidence type="ECO:0000256" key="2">
    <source>
        <dbReference type="SAM" id="MobiDB-lite"/>
    </source>
</evidence>
<dbReference type="GO" id="GO:0004535">
    <property type="term" value="F:poly(A)-specific ribonuclease activity"/>
    <property type="evidence" value="ECO:0007669"/>
    <property type="project" value="InterPro"/>
</dbReference>
<dbReference type="Gene3D" id="3.30.420.10">
    <property type="entry name" value="Ribonuclease H-like superfamily/Ribonuclease H"/>
    <property type="match status" value="2"/>
</dbReference>
<dbReference type="Pfam" id="PF04857">
    <property type="entry name" value="CAF1"/>
    <property type="match status" value="2"/>
</dbReference>
<evidence type="ECO:0000256" key="3">
    <source>
        <dbReference type="SAM" id="SignalP"/>
    </source>
</evidence>
<evidence type="ECO:0000256" key="1">
    <source>
        <dbReference type="ARBA" id="ARBA00008372"/>
    </source>
</evidence>
<dbReference type="PhylomeDB" id="B3RMU1"/>
<dbReference type="InterPro" id="IPR051181">
    <property type="entry name" value="CAF1_poly(A)_ribonucleases"/>
</dbReference>
<dbReference type="SUPFAM" id="SSF82708">
    <property type="entry name" value="R3H domain"/>
    <property type="match status" value="1"/>
</dbReference>
<keyword evidence="6" id="KW-1185">Reference proteome</keyword>
<dbReference type="CTD" id="6750383"/>
<dbReference type="OrthoDB" id="1432093at2759"/>
<dbReference type="SUPFAM" id="SSF53098">
    <property type="entry name" value="Ribonuclease H-like"/>
    <property type="match status" value="1"/>
</dbReference>
<dbReference type="PANTHER" id="PTHR15092:SF44">
    <property type="entry name" value="POLY(A)-SPECIFIC RIBONUCLEASE PARN"/>
    <property type="match status" value="1"/>
</dbReference>